<dbReference type="EC" id="2.6.1.87" evidence="6"/>
<proteinExistence type="inferred from homology"/>
<dbReference type="Gene3D" id="3.90.1150.10">
    <property type="entry name" value="Aspartate Aminotransferase, domain 1"/>
    <property type="match status" value="1"/>
</dbReference>
<keyword evidence="1 4" id="KW-0663">Pyridoxal phosphate</keyword>
<dbReference type="Pfam" id="PF01041">
    <property type="entry name" value="DegT_DnrJ_EryC1"/>
    <property type="match status" value="1"/>
</dbReference>
<gene>
    <name evidence="6" type="primary">arnB_2</name>
    <name evidence="6" type="ORF">NCTC13093_01336</name>
</gene>
<dbReference type="PANTHER" id="PTHR30244:SF34">
    <property type="entry name" value="DTDP-4-AMINO-4,6-DIDEOXYGALACTOSE TRANSAMINASE"/>
    <property type="match status" value="1"/>
</dbReference>
<dbReference type="InterPro" id="IPR015424">
    <property type="entry name" value="PyrdxlP-dep_Trfase"/>
</dbReference>
<organism evidence="6 7">
    <name type="scientific">Anaerobiospirillum thomasii</name>
    <dbReference type="NCBI Taxonomy" id="179995"/>
    <lineage>
        <taxon>Bacteria</taxon>
        <taxon>Pseudomonadati</taxon>
        <taxon>Pseudomonadota</taxon>
        <taxon>Gammaproteobacteria</taxon>
        <taxon>Aeromonadales</taxon>
        <taxon>Succinivibrionaceae</taxon>
        <taxon>Anaerobiospirillum</taxon>
    </lineage>
</organism>
<feature type="modified residue" description="N6-(pyridoxal phosphate)lysine" evidence="4">
    <location>
        <position position="188"/>
    </location>
</feature>
<feature type="active site" description="Proton acceptor" evidence="3">
    <location>
        <position position="188"/>
    </location>
</feature>
<evidence type="ECO:0000256" key="2">
    <source>
        <dbReference type="ARBA" id="ARBA00037999"/>
    </source>
</evidence>
<dbReference type="NCBIfam" id="TIGR03588">
    <property type="entry name" value="PseC"/>
    <property type="match status" value="1"/>
</dbReference>
<dbReference type="Gene3D" id="3.40.640.10">
    <property type="entry name" value="Type I PLP-dependent aspartate aminotransferase-like (Major domain)"/>
    <property type="match status" value="1"/>
</dbReference>
<protein>
    <submittedName>
        <fullName evidence="6">UDP-4-amino-4-deoxy-L-arabinose--oxoglutarate aminotransferase</fullName>
        <ecNumber evidence="6">2.6.1.87</ecNumber>
    </submittedName>
</protein>
<dbReference type="InterPro" id="IPR000653">
    <property type="entry name" value="DegT/StrS_aminotransferase"/>
</dbReference>
<accession>A0A2X0VAV5</accession>
<dbReference type="SUPFAM" id="SSF53383">
    <property type="entry name" value="PLP-dependent transferases"/>
    <property type="match status" value="1"/>
</dbReference>
<evidence type="ECO:0000256" key="1">
    <source>
        <dbReference type="ARBA" id="ARBA00022898"/>
    </source>
</evidence>
<dbReference type="Proteomes" id="UP000250086">
    <property type="component" value="Unassembled WGS sequence"/>
</dbReference>
<reference evidence="6 7" key="1">
    <citation type="submission" date="2018-06" db="EMBL/GenBank/DDBJ databases">
        <authorList>
            <consortium name="Pathogen Informatics"/>
            <person name="Doyle S."/>
        </authorList>
    </citation>
    <scope>NUCLEOTIDE SEQUENCE [LARGE SCALE GENOMIC DNA]</scope>
    <source>
        <strain evidence="6 7">NCTC13093</strain>
    </source>
</reference>
<name>A0A2X0VAV5_9GAMM</name>
<evidence type="ECO:0000313" key="6">
    <source>
        <dbReference type="EMBL" id="SPT69945.1"/>
    </source>
</evidence>
<dbReference type="CDD" id="cd00616">
    <property type="entry name" value="AHBA_syn"/>
    <property type="match status" value="1"/>
</dbReference>
<keyword evidence="6" id="KW-0032">Aminotransferase</keyword>
<dbReference type="PANTHER" id="PTHR30244">
    <property type="entry name" value="TRANSAMINASE"/>
    <property type="match status" value="1"/>
</dbReference>
<evidence type="ECO:0000256" key="5">
    <source>
        <dbReference type="RuleBase" id="RU004508"/>
    </source>
</evidence>
<dbReference type="InterPro" id="IPR015422">
    <property type="entry name" value="PyrdxlP-dep_Trfase_small"/>
</dbReference>
<dbReference type="GO" id="GO:0099620">
    <property type="term" value="F:UDP-4-amino-4-deoxy-L-arabinose aminotransferase"/>
    <property type="evidence" value="ECO:0007669"/>
    <property type="project" value="UniProtKB-EC"/>
</dbReference>
<dbReference type="PIRSF" id="PIRSF000390">
    <property type="entry name" value="PLP_StrS"/>
    <property type="match status" value="1"/>
</dbReference>
<sequence>MLPYSTQCIDDKDIEAVTSVLRSPYLTTGPKVPEFEQAICAYTGAAHACAMSSATAALHISLLALGIKPGDIVYVSAISFVASSNCALYCNASVEFVDVNKDTGNLDIDALTAMLSQAKKNNTLPKALVCVHLSGRSCDMKAIHALSKEYGFAVVEDASHALGASYDGSKVGCCRYSDITVFSLHPVKIITTAEGGLALTNNVDLAYKLQLLRSHGITHDKEHMQNKDMPSFYYEQCDLGYNYRMTDMQAALGLSQLTKLDDFVAKRGELARNYLSLIDIDGIELPVPDSTDNISSWHLFQIRVLDNKRDALYTAMRGHDIGVQVHYLPIYRHPYYQAMQKYAPLAGAESFFSQTLSIPLFVKLIKEQQIEIVIANIKSLMASIRQGS</sequence>
<keyword evidence="6" id="KW-0808">Transferase</keyword>
<evidence type="ECO:0000256" key="4">
    <source>
        <dbReference type="PIRSR" id="PIRSR000390-2"/>
    </source>
</evidence>
<evidence type="ECO:0000313" key="7">
    <source>
        <dbReference type="Proteomes" id="UP000250086"/>
    </source>
</evidence>
<dbReference type="RefSeq" id="WP_113744064.1">
    <property type="nucleotide sequence ID" value="NZ_UAPV01000001.1"/>
</dbReference>
<dbReference type="InterPro" id="IPR015421">
    <property type="entry name" value="PyrdxlP-dep_Trfase_major"/>
</dbReference>
<dbReference type="GO" id="GO:0030170">
    <property type="term" value="F:pyridoxal phosphate binding"/>
    <property type="evidence" value="ECO:0007669"/>
    <property type="project" value="TreeGrafter"/>
</dbReference>
<dbReference type="EMBL" id="UAPV01000001">
    <property type="protein sequence ID" value="SPT69945.1"/>
    <property type="molecule type" value="Genomic_DNA"/>
</dbReference>
<evidence type="ECO:0000256" key="3">
    <source>
        <dbReference type="PIRSR" id="PIRSR000390-1"/>
    </source>
</evidence>
<dbReference type="InterPro" id="IPR020026">
    <property type="entry name" value="PseC"/>
</dbReference>
<keyword evidence="7" id="KW-1185">Reference proteome</keyword>
<comment type="similarity">
    <text evidence="2 5">Belongs to the DegT/DnrJ/EryC1 family.</text>
</comment>
<dbReference type="GO" id="GO:0000271">
    <property type="term" value="P:polysaccharide biosynthetic process"/>
    <property type="evidence" value="ECO:0007669"/>
    <property type="project" value="TreeGrafter"/>
</dbReference>
<dbReference type="AlphaFoldDB" id="A0A2X0VAV5"/>